<protein>
    <submittedName>
        <fullName evidence="3">(Perigord truffle) hypothetical protein</fullName>
    </submittedName>
</protein>
<dbReference type="KEGG" id="tml:GSTUM_00004688001"/>
<dbReference type="EMBL" id="FN430031">
    <property type="protein sequence ID" value="CAZ80556.1"/>
    <property type="molecule type" value="Genomic_DNA"/>
</dbReference>
<accession>D5G7R3</accession>
<keyword evidence="4" id="KW-1185">Reference proteome</keyword>
<dbReference type="InParanoid" id="D5G7R3"/>
<keyword evidence="2" id="KW-0812">Transmembrane</keyword>
<evidence type="ECO:0000313" key="3">
    <source>
        <dbReference type="EMBL" id="CAZ80556.1"/>
    </source>
</evidence>
<reference evidence="3 4" key="1">
    <citation type="journal article" date="2010" name="Nature">
        <title>Perigord black truffle genome uncovers evolutionary origins and mechanisms of symbiosis.</title>
        <authorList>
            <person name="Martin F."/>
            <person name="Kohler A."/>
            <person name="Murat C."/>
            <person name="Balestrini R."/>
            <person name="Coutinho P.M."/>
            <person name="Jaillon O."/>
            <person name="Montanini B."/>
            <person name="Morin E."/>
            <person name="Noel B."/>
            <person name="Percudani R."/>
            <person name="Porcel B."/>
            <person name="Rubini A."/>
            <person name="Amicucci A."/>
            <person name="Amselem J."/>
            <person name="Anthouard V."/>
            <person name="Arcioni S."/>
            <person name="Artiguenave F."/>
            <person name="Aury J.M."/>
            <person name="Ballario P."/>
            <person name="Bolchi A."/>
            <person name="Brenna A."/>
            <person name="Brun A."/>
            <person name="Buee M."/>
            <person name="Cantarel B."/>
            <person name="Chevalier G."/>
            <person name="Couloux A."/>
            <person name="Da Silva C."/>
            <person name="Denoeud F."/>
            <person name="Duplessis S."/>
            <person name="Ghignone S."/>
            <person name="Hilselberger B."/>
            <person name="Iotti M."/>
            <person name="Marcais B."/>
            <person name="Mello A."/>
            <person name="Miranda M."/>
            <person name="Pacioni G."/>
            <person name="Quesneville H."/>
            <person name="Riccioni C."/>
            <person name="Ruotolo R."/>
            <person name="Splivallo R."/>
            <person name="Stocchi V."/>
            <person name="Tisserant E."/>
            <person name="Viscomi A.R."/>
            <person name="Zambonelli A."/>
            <person name="Zampieri E."/>
            <person name="Henrissat B."/>
            <person name="Lebrun M.H."/>
            <person name="Paolocci F."/>
            <person name="Bonfante P."/>
            <person name="Ottonello S."/>
            <person name="Wincker P."/>
        </authorList>
    </citation>
    <scope>NUCLEOTIDE SEQUENCE [LARGE SCALE GENOMIC DNA]</scope>
    <source>
        <strain evidence="3 4">Mel28</strain>
    </source>
</reference>
<proteinExistence type="predicted"/>
<dbReference type="PANTHER" id="PTHR37849:SF1">
    <property type="entry name" value="YALI0E11605P"/>
    <property type="match status" value="1"/>
</dbReference>
<keyword evidence="2" id="KW-1133">Transmembrane helix</keyword>
<sequence>MLSQTSRTLLLRTPRLRTFTASSIYRQAATSATATPAAIPKKRPVGAFRGGLFGFLLGSTFSAGTAYFYWLEEYRVSNELLTEDVEALRNSIQRVEAYVRRLEENMEIQKSAPGKGKK</sequence>
<evidence type="ECO:0000256" key="2">
    <source>
        <dbReference type="SAM" id="Phobius"/>
    </source>
</evidence>
<dbReference type="PANTHER" id="PTHR37849">
    <property type="entry name" value="YALI0E11605P"/>
    <property type="match status" value="1"/>
</dbReference>
<name>D5G7R3_TUBMM</name>
<dbReference type="HOGENOM" id="CLU_136352_0_0_1"/>
<evidence type="ECO:0000256" key="1">
    <source>
        <dbReference type="SAM" id="Coils"/>
    </source>
</evidence>
<dbReference type="AlphaFoldDB" id="D5G7R3"/>
<keyword evidence="1" id="KW-0175">Coiled coil</keyword>
<dbReference type="Proteomes" id="UP000006911">
    <property type="component" value="Unassembled WGS sequence"/>
</dbReference>
<feature type="transmembrane region" description="Helical" evidence="2">
    <location>
        <begin position="51"/>
        <end position="70"/>
    </location>
</feature>
<keyword evidence="2" id="KW-0472">Membrane</keyword>
<evidence type="ECO:0000313" key="4">
    <source>
        <dbReference type="Proteomes" id="UP000006911"/>
    </source>
</evidence>
<feature type="coiled-coil region" evidence="1">
    <location>
        <begin position="71"/>
        <end position="112"/>
    </location>
</feature>
<gene>
    <name evidence="3" type="ORF">GSTUM_00004688001</name>
</gene>
<dbReference type="OMA" id="PNIVAAR"/>
<dbReference type="RefSeq" id="XP_002836365.1">
    <property type="nucleotide sequence ID" value="XM_002836319.1"/>
</dbReference>
<organism evidence="3 4">
    <name type="scientific">Tuber melanosporum (strain Mel28)</name>
    <name type="common">Perigord black truffle</name>
    <dbReference type="NCBI Taxonomy" id="656061"/>
    <lineage>
        <taxon>Eukaryota</taxon>
        <taxon>Fungi</taxon>
        <taxon>Dikarya</taxon>
        <taxon>Ascomycota</taxon>
        <taxon>Pezizomycotina</taxon>
        <taxon>Pezizomycetes</taxon>
        <taxon>Pezizales</taxon>
        <taxon>Tuberaceae</taxon>
        <taxon>Tuber</taxon>
    </lineage>
</organism>
<dbReference type="GeneID" id="9181375"/>
<dbReference type="eggNOG" id="ENOG502S5A2">
    <property type="taxonomic scope" value="Eukaryota"/>
</dbReference>
<dbReference type="STRING" id="656061.D5G7R3"/>